<keyword evidence="1" id="KW-0732">Signal</keyword>
<dbReference type="Proteomes" id="UP000198793">
    <property type="component" value="Unassembled WGS sequence"/>
</dbReference>
<dbReference type="OrthoDB" id="7863791at2"/>
<organism evidence="2 3">
    <name type="scientific">Aureimonas jatrophae</name>
    <dbReference type="NCBI Taxonomy" id="1166073"/>
    <lineage>
        <taxon>Bacteria</taxon>
        <taxon>Pseudomonadati</taxon>
        <taxon>Pseudomonadota</taxon>
        <taxon>Alphaproteobacteria</taxon>
        <taxon>Hyphomicrobiales</taxon>
        <taxon>Aurantimonadaceae</taxon>
        <taxon>Aureimonas</taxon>
    </lineage>
</organism>
<dbReference type="STRING" id="1166073.SAMN05192530_11219"/>
<evidence type="ECO:0000313" key="2">
    <source>
        <dbReference type="EMBL" id="SDO74090.1"/>
    </source>
</evidence>
<evidence type="ECO:0000256" key="1">
    <source>
        <dbReference type="SAM" id="SignalP"/>
    </source>
</evidence>
<gene>
    <name evidence="2" type="ORF">SAMN05192530_11219</name>
</gene>
<evidence type="ECO:0000313" key="3">
    <source>
        <dbReference type="Proteomes" id="UP000198793"/>
    </source>
</evidence>
<protein>
    <submittedName>
        <fullName evidence="2">Uncharacterized protein</fullName>
    </submittedName>
</protein>
<dbReference type="RefSeq" id="WP_090676498.1">
    <property type="nucleotide sequence ID" value="NZ_FNIT01000012.1"/>
</dbReference>
<feature type="signal peptide" evidence="1">
    <location>
        <begin position="1"/>
        <end position="22"/>
    </location>
</feature>
<accession>A0A1H0M1Q1</accession>
<feature type="chain" id="PRO_5011478756" evidence="1">
    <location>
        <begin position="23"/>
        <end position="167"/>
    </location>
</feature>
<name>A0A1H0M1Q1_9HYPH</name>
<dbReference type="AlphaFoldDB" id="A0A1H0M1Q1"/>
<proteinExistence type="predicted"/>
<keyword evidence="3" id="KW-1185">Reference proteome</keyword>
<reference evidence="2 3" key="1">
    <citation type="submission" date="2016-10" db="EMBL/GenBank/DDBJ databases">
        <authorList>
            <person name="de Groot N.N."/>
        </authorList>
    </citation>
    <scope>NUCLEOTIDE SEQUENCE [LARGE SCALE GENOMIC DNA]</scope>
    <source>
        <strain evidence="3">L7-484,KACC 16230,DSM 25025</strain>
    </source>
</reference>
<dbReference type="EMBL" id="FNIT01000012">
    <property type="protein sequence ID" value="SDO74090.1"/>
    <property type="molecule type" value="Genomic_DNA"/>
</dbReference>
<sequence>MTGRRFGVAAAFLAVLAPGARAQTPDAAPYLDDRSTPEAVLRSLYNAVDRGEIVRAWSYFRDTPERPDFETFRRGYETTLAVRLRLGTASAESGMSQTDWRVPAVIEARDRNGTRRVFAGCYTIHQTQPGVQGEPPFRPIAVTAGHLRAVDAGFDAAEATCTPDATP</sequence>